<feature type="coiled-coil region" evidence="1">
    <location>
        <begin position="758"/>
        <end position="890"/>
    </location>
</feature>
<feature type="compositionally biased region" description="Basic and acidic residues" evidence="2">
    <location>
        <begin position="582"/>
        <end position="601"/>
    </location>
</feature>
<name>A0ABN0X2T5_9LACT</name>
<dbReference type="EMBL" id="BAAACW010000020">
    <property type="protein sequence ID" value="GAA0353233.1"/>
    <property type="molecule type" value="Genomic_DNA"/>
</dbReference>
<evidence type="ECO:0000313" key="3">
    <source>
        <dbReference type="EMBL" id="GAA0353233.1"/>
    </source>
</evidence>
<protein>
    <recommendedName>
        <fullName evidence="5">TIGR02680 family protein</fullName>
    </recommendedName>
</protein>
<feature type="region of interest" description="Disordered" evidence="2">
    <location>
        <begin position="582"/>
        <end position="602"/>
    </location>
</feature>
<evidence type="ECO:0008006" key="5">
    <source>
        <dbReference type="Google" id="ProtNLM"/>
    </source>
</evidence>
<dbReference type="InterPro" id="IPR013496">
    <property type="entry name" value="CHP02680"/>
</dbReference>
<sequence>MKTIGNKWQINRAGLFNYWYYEDETFDFSGGKLLLRGNNGSGKSVTMQSFLPVLLDGSTRPERLDPFNSRARRMEDYLLGEKEVSGIDERTGYLYMEFKRKETNQYITIGIGLHARRTKPLKFWGFLITDNRRIGHDFSLYTDDIHDGKQVKIPLSKIQLRNRLKNGGHVVDSRQDYANLVNQYIFDYDTMGEYEDLIKLLIQLRSPKLSKDFKPTVIYEILEEALPPLTDEDLRHLSDTIEQMDQTKQQLEQLDLESQALSELNRVYTTYNKKVLLDQAKGYSQTVDELNKEKNHFDSKNKEVQSLEELMARLEKEINEDTIDVSVFQKQLDRLRQHNVWNLENEYKEKREALRKETDQLNKIQNRLASTRKNEYSHREALEQTEIAISKKEEKMKDLLEELEMDATEASFEGTHAIHEEDFRANKGTAFSFSAWESQVTRYLTLLEDISEELRDLNALREKYGEKERDLGKVKQELDGLRHQEQDWSTWFNEEKKNQLNAIHNWMREADQFVIPDQTIQKISQSIDTLYEDTGYDQIREPIREVLSHIESAKNRERAELETEKKHTIEAIKQLEKELAEWKNKKDPDPDTHPLTKESRQILKSSGMNAHPLYSVVEFHDWISEETKLRIESALLETGLLDALITEKDVSVQHDRILKPNPQLMAYTLADILKPDLDNEAAISNEVVDEVLRSIVIDESDNQVLSISEEGTYSVGLMKGHAVPIESVRFIGKAARKRYREENIIRIESLILAEEEKLNEIDQFIENVKQAMKTAKDQFEHFPKDTDLSEAFKNLERIRFNVAQLNDRVTILSEELKQIDSRARQLKVTLDKETRDLSLKLDLSTYLQAMRDMRAYEKELSELRREHGLYLNACQQKDVTIERLEELEEDIL</sequence>
<dbReference type="RefSeq" id="WP_343753256.1">
    <property type="nucleotide sequence ID" value="NZ_BAAACW010000020.1"/>
</dbReference>
<feature type="coiled-coil region" evidence="1">
    <location>
        <begin position="234"/>
        <end position="409"/>
    </location>
</feature>
<proteinExistence type="predicted"/>
<organism evidence="3 4">
    <name type="scientific">Alkalibacterium iburiense</name>
    <dbReference type="NCBI Taxonomy" id="290589"/>
    <lineage>
        <taxon>Bacteria</taxon>
        <taxon>Bacillati</taxon>
        <taxon>Bacillota</taxon>
        <taxon>Bacilli</taxon>
        <taxon>Lactobacillales</taxon>
        <taxon>Carnobacteriaceae</taxon>
        <taxon>Alkalibacterium</taxon>
    </lineage>
</organism>
<reference evidence="3 4" key="1">
    <citation type="journal article" date="2019" name="Int. J. Syst. Evol. Microbiol.">
        <title>The Global Catalogue of Microorganisms (GCM) 10K type strain sequencing project: providing services to taxonomists for standard genome sequencing and annotation.</title>
        <authorList>
            <consortium name="The Broad Institute Genomics Platform"/>
            <consortium name="The Broad Institute Genome Sequencing Center for Infectious Disease"/>
            <person name="Wu L."/>
            <person name="Ma J."/>
        </authorList>
    </citation>
    <scope>NUCLEOTIDE SEQUENCE [LARGE SCALE GENOMIC DNA]</scope>
    <source>
        <strain evidence="3 4">JCM 12662</strain>
    </source>
</reference>
<evidence type="ECO:0000313" key="4">
    <source>
        <dbReference type="Proteomes" id="UP001501166"/>
    </source>
</evidence>
<accession>A0ABN0X2T5</accession>
<comment type="caution">
    <text evidence="3">The sequence shown here is derived from an EMBL/GenBank/DDBJ whole genome shotgun (WGS) entry which is preliminary data.</text>
</comment>
<keyword evidence="4" id="KW-1185">Reference proteome</keyword>
<dbReference type="InterPro" id="IPR027417">
    <property type="entry name" value="P-loop_NTPase"/>
</dbReference>
<gene>
    <name evidence="3" type="ORF">GCM10008932_02830</name>
</gene>
<dbReference type="NCBIfam" id="TIGR02680">
    <property type="entry name" value="TIGR02680 family protein"/>
    <property type="match status" value="1"/>
</dbReference>
<dbReference type="Proteomes" id="UP001501166">
    <property type="component" value="Unassembled WGS sequence"/>
</dbReference>
<evidence type="ECO:0000256" key="2">
    <source>
        <dbReference type="SAM" id="MobiDB-lite"/>
    </source>
</evidence>
<keyword evidence="1" id="KW-0175">Coiled coil</keyword>
<evidence type="ECO:0000256" key="1">
    <source>
        <dbReference type="SAM" id="Coils"/>
    </source>
</evidence>
<dbReference type="Gene3D" id="3.40.50.300">
    <property type="entry name" value="P-loop containing nucleotide triphosphate hydrolases"/>
    <property type="match status" value="1"/>
</dbReference>
<feature type="coiled-coil region" evidence="1">
    <location>
        <begin position="447"/>
        <end position="484"/>
    </location>
</feature>